<protein>
    <submittedName>
        <fullName evidence="1">Uncharacterized protein</fullName>
    </submittedName>
</protein>
<reference evidence="1 2" key="1">
    <citation type="journal article" date="2018" name="Evol. Lett.">
        <title>Horizontal gene cluster transfer increased hallucinogenic mushroom diversity.</title>
        <authorList>
            <person name="Reynolds H.T."/>
            <person name="Vijayakumar V."/>
            <person name="Gluck-Thaler E."/>
            <person name="Korotkin H.B."/>
            <person name="Matheny P.B."/>
            <person name="Slot J.C."/>
        </authorList>
    </citation>
    <scope>NUCLEOTIDE SEQUENCE [LARGE SCALE GENOMIC DNA]</scope>
    <source>
        <strain evidence="1 2">SRW20</strain>
    </source>
</reference>
<dbReference type="AlphaFoldDB" id="A0A409VHF2"/>
<organism evidence="1 2">
    <name type="scientific">Gymnopilus dilepis</name>
    <dbReference type="NCBI Taxonomy" id="231916"/>
    <lineage>
        <taxon>Eukaryota</taxon>
        <taxon>Fungi</taxon>
        <taxon>Dikarya</taxon>
        <taxon>Basidiomycota</taxon>
        <taxon>Agaricomycotina</taxon>
        <taxon>Agaricomycetes</taxon>
        <taxon>Agaricomycetidae</taxon>
        <taxon>Agaricales</taxon>
        <taxon>Agaricineae</taxon>
        <taxon>Hymenogastraceae</taxon>
        <taxon>Gymnopilus</taxon>
    </lineage>
</organism>
<comment type="caution">
    <text evidence="1">The sequence shown here is derived from an EMBL/GenBank/DDBJ whole genome shotgun (WGS) entry which is preliminary data.</text>
</comment>
<accession>A0A409VHF2</accession>
<sequence>MPIIFHLGLATSCFGDARWTLLRTAPPLLAHLLQPKLALPKVVSREALVLPHNARSYLPHLAFSIDGVHDRSGVFSNEARQPHDKCTEHVPQPAQVHNDQLTWSSSADHSPVIHMVEIPVLTPLSLQKAPPRAQSRLAVLAETGLPQAAMAR</sequence>
<keyword evidence="2" id="KW-1185">Reference proteome</keyword>
<dbReference type="EMBL" id="NHYE01005648">
    <property type="protein sequence ID" value="PPQ65687.1"/>
    <property type="molecule type" value="Genomic_DNA"/>
</dbReference>
<gene>
    <name evidence="1" type="ORF">CVT26_000319</name>
</gene>
<dbReference type="InParanoid" id="A0A409VHF2"/>
<evidence type="ECO:0000313" key="1">
    <source>
        <dbReference type="EMBL" id="PPQ65687.1"/>
    </source>
</evidence>
<dbReference type="Proteomes" id="UP000284706">
    <property type="component" value="Unassembled WGS sequence"/>
</dbReference>
<name>A0A409VHF2_9AGAR</name>
<evidence type="ECO:0000313" key="2">
    <source>
        <dbReference type="Proteomes" id="UP000284706"/>
    </source>
</evidence>
<proteinExistence type="predicted"/>